<comment type="caution">
    <text evidence="4">The sequence shown here is derived from an EMBL/GenBank/DDBJ whole genome shotgun (WGS) entry which is preliminary data.</text>
</comment>
<dbReference type="SMART" id="SM00360">
    <property type="entry name" value="RRM"/>
    <property type="match status" value="1"/>
</dbReference>
<gene>
    <name evidence="4" type="ORF">A3G46_01940</name>
</gene>
<reference evidence="4 5" key="1">
    <citation type="journal article" date="2016" name="Nat. Commun.">
        <title>Thousands of microbial genomes shed light on interconnected biogeochemical processes in an aquifer system.</title>
        <authorList>
            <person name="Anantharaman K."/>
            <person name="Brown C.T."/>
            <person name="Hug L.A."/>
            <person name="Sharon I."/>
            <person name="Castelle C.J."/>
            <person name="Probst A.J."/>
            <person name="Thomas B.C."/>
            <person name="Singh A."/>
            <person name="Wilkins M.J."/>
            <person name="Karaoz U."/>
            <person name="Brodie E.L."/>
            <person name="Williams K.H."/>
            <person name="Hubbard S.S."/>
            <person name="Banfield J.F."/>
        </authorList>
    </citation>
    <scope>NUCLEOTIDE SEQUENCE [LARGE SCALE GENOMIC DNA]</scope>
</reference>
<dbReference type="InterPro" id="IPR048289">
    <property type="entry name" value="RRM2_NsCP33-like"/>
</dbReference>
<dbReference type="Pfam" id="PF00076">
    <property type="entry name" value="RRM_1"/>
    <property type="match status" value="1"/>
</dbReference>
<protein>
    <submittedName>
        <fullName evidence="4">RNA-binding protein</fullName>
    </submittedName>
</protein>
<name>A0A1G2USH2_9BACT</name>
<dbReference type="GO" id="GO:0003723">
    <property type="term" value="F:RNA binding"/>
    <property type="evidence" value="ECO:0007669"/>
    <property type="project" value="UniProtKB-KW"/>
</dbReference>
<dbReference type="InterPro" id="IPR000504">
    <property type="entry name" value="RRM_dom"/>
</dbReference>
<feature type="domain" description="RRM" evidence="3">
    <location>
        <begin position="2"/>
        <end position="80"/>
    </location>
</feature>
<dbReference type="InterPro" id="IPR035979">
    <property type="entry name" value="RBD_domain_sf"/>
</dbReference>
<dbReference type="PROSITE" id="PS50102">
    <property type="entry name" value="RRM"/>
    <property type="match status" value="1"/>
</dbReference>
<dbReference type="SUPFAM" id="SSF54928">
    <property type="entry name" value="RNA-binding domain, RBD"/>
    <property type="match status" value="1"/>
</dbReference>
<dbReference type="InterPro" id="IPR052462">
    <property type="entry name" value="SLIRP/GR-RBP-like"/>
</dbReference>
<dbReference type="PANTHER" id="PTHR48027">
    <property type="entry name" value="HETEROGENEOUS NUCLEAR RIBONUCLEOPROTEIN 87F-RELATED"/>
    <property type="match status" value="1"/>
</dbReference>
<dbReference type="AlphaFoldDB" id="A0A1G2USH2"/>
<feature type="compositionally biased region" description="Basic and acidic residues" evidence="2">
    <location>
        <begin position="79"/>
        <end position="92"/>
    </location>
</feature>
<dbReference type="Proteomes" id="UP000177276">
    <property type="component" value="Unassembled WGS sequence"/>
</dbReference>
<dbReference type="InterPro" id="IPR012677">
    <property type="entry name" value="Nucleotide-bd_a/b_plait_sf"/>
</dbReference>
<dbReference type="CDD" id="cd21608">
    <property type="entry name" value="RRM2_NsCP33_like"/>
    <property type="match status" value="1"/>
</dbReference>
<evidence type="ECO:0000256" key="2">
    <source>
        <dbReference type="SAM" id="MobiDB-lite"/>
    </source>
</evidence>
<keyword evidence="1" id="KW-0694">RNA-binding</keyword>
<evidence type="ECO:0000313" key="4">
    <source>
        <dbReference type="EMBL" id="OHB12321.1"/>
    </source>
</evidence>
<dbReference type="Gene3D" id="3.30.70.330">
    <property type="match status" value="1"/>
</dbReference>
<evidence type="ECO:0000256" key="1">
    <source>
        <dbReference type="ARBA" id="ARBA00022884"/>
    </source>
</evidence>
<feature type="region of interest" description="Disordered" evidence="2">
    <location>
        <begin position="71"/>
        <end position="92"/>
    </location>
</feature>
<organism evidence="4 5">
    <name type="scientific">Candidatus Zambryskibacteria bacterium RIFCSPLOWO2_12_FULL_39_16</name>
    <dbReference type="NCBI Taxonomy" id="1802775"/>
    <lineage>
        <taxon>Bacteria</taxon>
        <taxon>Candidatus Zambryskiibacteriota</taxon>
    </lineage>
</organism>
<accession>A0A1G2USH2</accession>
<dbReference type="EMBL" id="MHWS01000011">
    <property type="protein sequence ID" value="OHB12321.1"/>
    <property type="molecule type" value="Genomic_DNA"/>
</dbReference>
<sequence>MKKLFVGNLSYKTTDADLRDMFSKGGEVTEAVVIMDRERGVSKGFGFVSMTNNAEADAAVEMWNGKEVDGRALTVNEARPQESRPRRDNFRR</sequence>
<proteinExistence type="predicted"/>
<evidence type="ECO:0000259" key="3">
    <source>
        <dbReference type="PROSITE" id="PS50102"/>
    </source>
</evidence>
<evidence type="ECO:0000313" key="5">
    <source>
        <dbReference type="Proteomes" id="UP000177276"/>
    </source>
</evidence>